<dbReference type="InterPro" id="IPR013011">
    <property type="entry name" value="PTS_EIIB_2"/>
</dbReference>
<gene>
    <name evidence="4" type="ORF">B1B09_06790</name>
    <name evidence="3" type="ORF">DXN06_07870</name>
</gene>
<dbReference type="AlphaFoldDB" id="A0A2B7IZX0"/>
<evidence type="ECO:0000259" key="2">
    <source>
        <dbReference type="PROSITE" id="PS51099"/>
    </source>
</evidence>
<dbReference type="InterPro" id="IPR036095">
    <property type="entry name" value="PTS_EIIB-like_sf"/>
</dbReference>
<evidence type="ECO:0000313" key="6">
    <source>
        <dbReference type="Proteomes" id="UP000256621"/>
    </source>
</evidence>
<dbReference type="EMBL" id="MVCE01000002">
    <property type="protein sequence ID" value="PGF35276.1"/>
    <property type="molecule type" value="Genomic_DNA"/>
</dbReference>
<dbReference type="SUPFAM" id="SSF52794">
    <property type="entry name" value="PTS system IIB component-like"/>
    <property type="match status" value="1"/>
</dbReference>
<protein>
    <submittedName>
        <fullName evidence="4">PTS galactitol transporter subunit IIB</fullName>
    </submittedName>
</protein>
<name>A0A2B7IZX0_CUTAC</name>
<evidence type="ECO:0000313" key="5">
    <source>
        <dbReference type="Proteomes" id="UP000226191"/>
    </source>
</evidence>
<dbReference type="InterPro" id="IPR003501">
    <property type="entry name" value="PTS_EIIB_2/3"/>
</dbReference>
<evidence type="ECO:0000313" key="4">
    <source>
        <dbReference type="EMBL" id="PGF35276.1"/>
    </source>
</evidence>
<dbReference type="GO" id="GO:0009401">
    <property type="term" value="P:phosphoenolpyruvate-dependent sugar phosphotransferase system"/>
    <property type="evidence" value="ECO:0007669"/>
    <property type="project" value="InterPro"/>
</dbReference>
<dbReference type="PROSITE" id="PS51099">
    <property type="entry name" value="PTS_EIIB_TYPE_2"/>
    <property type="match status" value="1"/>
</dbReference>
<dbReference type="GO" id="GO:0008982">
    <property type="term" value="F:protein-N(PI)-phosphohistidine-sugar phosphotransferase activity"/>
    <property type="evidence" value="ECO:0007669"/>
    <property type="project" value="InterPro"/>
</dbReference>
<dbReference type="Proteomes" id="UP000256621">
    <property type="component" value="Chromosome"/>
</dbReference>
<dbReference type="RefSeq" id="WP_002515905.1">
    <property type="nucleotide sequence ID" value="NZ_AP019664.1"/>
</dbReference>
<dbReference type="CDD" id="cd05566">
    <property type="entry name" value="PTS_IIB_galactitol"/>
    <property type="match status" value="1"/>
</dbReference>
<reference evidence="4 5" key="1">
    <citation type="submission" date="2017-02" db="EMBL/GenBank/DDBJ databases">
        <title>Prevalence of linear plasmids in Cutibacterium acnes isolates obtained from cancerous prostatic tissue.</title>
        <authorList>
            <person name="Davidsson S."/>
            <person name="Bruggemann H."/>
        </authorList>
    </citation>
    <scope>NUCLEOTIDE SEQUENCE [LARGE SCALE GENOMIC DNA]</scope>
    <source>
        <strain evidence="4 5">11-78</strain>
    </source>
</reference>
<evidence type="ECO:0000313" key="3">
    <source>
        <dbReference type="EMBL" id="AXM07057.1"/>
    </source>
</evidence>
<organism evidence="4 5">
    <name type="scientific">Cutibacterium acnes</name>
    <name type="common">Propionibacterium acnes</name>
    <dbReference type="NCBI Taxonomy" id="1747"/>
    <lineage>
        <taxon>Bacteria</taxon>
        <taxon>Bacillati</taxon>
        <taxon>Actinomycetota</taxon>
        <taxon>Actinomycetes</taxon>
        <taxon>Propionibacteriales</taxon>
        <taxon>Propionibacteriaceae</taxon>
        <taxon>Cutibacterium</taxon>
    </lineage>
</organism>
<sequence>MASEVKVLVACGSGIATSTVAQEKVKEILRDAKIPAKITKGTVGQLPVLQNGVDVIMLTTRYGKPLNKPVIQVFGLISGINEDAVAEEIISTCRDILNQS</sequence>
<dbReference type="Proteomes" id="UP000226191">
    <property type="component" value="Unassembled WGS sequence"/>
</dbReference>
<feature type="domain" description="PTS EIIB type-2" evidence="2">
    <location>
        <begin position="5"/>
        <end position="97"/>
    </location>
</feature>
<keyword evidence="1" id="KW-0808">Transferase</keyword>
<proteinExistence type="predicted"/>
<dbReference type="EMBL" id="CP031442">
    <property type="protein sequence ID" value="AXM07057.1"/>
    <property type="molecule type" value="Genomic_DNA"/>
</dbReference>
<dbReference type="GeneID" id="92856011"/>
<dbReference type="Gene3D" id="3.40.50.2300">
    <property type="match status" value="1"/>
</dbReference>
<accession>A0A2B7IZX0</accession>
<evidence type="ECO:0000256" key="1">
    <source>
        <dbReference type="ARBA" id="ARBA00022679"/>
    </source>
</evidence>
<dbReference type="Pfam" id="PF02302">
    <property type="entry name" value="PTS_IIB"/>
    <property type="match status" value="1"/>
</dbReference>
<reference evidence="3 6" key="2">
    <citation type="submission" date="2018-08" db="EMBL/GenBank/DDBJ databases">
        <title>Genome sequencing of Cutibacterium acnes KCOM 1315.</title>
        <authorList>
            <person name="Kook J.-K."/>
            <person name="Park S.-N."/>
            <person name="Lim Y.K."/>
        </authorList>
    </citation>
    <scope>NUCLEOTIDE SEQUENCE [LARGE SCALE GENOMIC DNA]</scope>
    <source>
        <strain evidence="3 6">KCOM 1315</strain>
    </source>
</reference>